<dbReference type="Proteomes" id="UP000254331">
    <property type="component" value="Unassembled WGS sequence"/>
</dbReference>
<dbReference type="InterPro" id="IPR017737">
    <property type="entry name" value="TssE1-like"/>
</dbReference>
<sequence length="145" mass="16255">MTALYNLEDNPASSLFERIQGKSVGSSQRAKIQALLMSIKQNLNQVLNSRPLGCQSTPALGVPDLNDATLTGVDFKIHLSNIIADCITTYEPRITNVTVHFIENEAEPLSLQFSITAFILLENKKQLIEFNVQLDSNRRYQLTQF</sequence>
<protein>
    <submittedName>
        <fullName evidence="2">TssC</fullName>
    </submittedName>
</protein>
<dbReference type="EMBL" id="UGTW01000001">
    <property type="protein sequence ID" value="SUC16841.1"/>
    <property type="molecule type" value="Genomic_DNA"/>
</dbReference>
<dbReference type="InterPro" id="IPR007048">
    <property type="entry name" value="IraD/Gp25-like"/>
</dbReference>
<dbReference type="GeneID" id="93393397"/>
<dbReference type="Pfam" id="PF04965">
    <property type="entry name" value="GPW_gp25"/>
    <property type="match status" value="1"/>
</dbReference>
<organism evidence="2 3">
    <name type="scientific">Proteus vulgaris</name>
    <dbReference type="NCBI Taxonomy" id="585"/>
    <lineage>
        <taxon>Bacteria</taxon>
        <taxon>Pseudomonadati</taxon>
        <taxon>Pseudomonadota</taxon>
        <taxon>Gammaproteobacteria</taxon>
        <taxon>Enterobacterales</taxon>
        <taxon>Morganellaceae</taxon>
        <taxon>Proteus</taxon>
    </lineage>
</organism>
<dbReference type="SUPFAM" id="SSF160719">
    <property type="entry name" value="gpW/gp25-like"/>
    <property type="match status" value="1"/>
</dbReference>
<dbReference type="AlphaFoldDB" id="A0A379FBB6"/>
<accession>A0A379FBB6</accession>
<dbReference type="InterPro" id="IPR053176">
    <property type="entry name" value="T6SS_TssE1-like"/>
</dbReference>
<evidence type="ECO:0000313" key="2">
    <source>
        <dbReference type="EMBL" id="SUC16841.1"/>
    </source>
</evidence>
<evidence type="ECO:0000259" key="1">
    <source>
        <dbReference type="Pfam" id="PF04965"/>
    </source>
</evidence>
<dbReference type="RefSeq" id="WP_036935121.1">
    <property type="nucleotide sequence ID" value="NZ_CABMNT010000001.1"/>
</dbReference>
<dbReference type="NCBIfam" id="TIGR03357">
    <property type="entry name" value="VI_zyme"/>
    <property type="match status" value="1"/>
</dbReference>
<dbReference type="PANTHER" id="PTHR38595">
    <property type="entry name" value="CYTOPLASMIC PROTEIN-RELATED"/>
    <property type="match status" value="1"/>
</dbReference>
<name>A0A379FBB6_PROVU</name>
<dbReference type="OrthoDB" id="119583at2"/>
<gene>
    <name evidence="2" type="primary">tssC</name>
    <name evidence="2" type="ORF">NCTC10376_02756</name>
</gene>
<feature type="domain" description="IraD/Gp25-like" evidence="1">
    <location>
        <begin position="35"/>
        <end position="123"/>
    </location>
</feature>
<proteinExistence type="predicted"/>
<dbReference type="Gene3D" id="3.10.450.40">
    <property type="match status" value="1"/>
</dbReference>
<reference evidence="2 3" key="1">
    <citation type="submission" date="2018-06" db="EMBL/GenBank/DDBJ databases">
        <authorList>
            <consortium name="Pathogen Informatics"/>
            <person name="Doyle S."/>
        </authorList>
    </citation>
    <scope>NUCLEOTIDE SEQUENCE [LARGE SCALE GENOMIC DNA]</scope>
    <source>
        <strain evidence="2 3">NCTC10376</strain>
    </source>
</reference>
<dbReference type="PANTHER" id="PTHR38595:SF2">
    <property type="entry name" value="TYPE VI SECRETION SYSTEM BASEPLATE SUBUNIT TSSE"/>
    <property type="match status" value="1"/>
</dbReference>
<evidence type="ECO:0000313" key="3">
    <source>
        <dbReference type="Proteomes" id="UP000254331"/>
    </source>
</evidence>